<organism evidence="2">
    <name type="scientific">Arundo donax</name>
    <name type="common">Giant reed</name>
    <name type="synonym">Donax arundinaceus</name>
    <dbReference type="NCBI Taxonomy" id="35708"/>
    <lineage>
        <taxon>Eukaryota</taxon>
        <taxon>Viridiplantae</taxon>
        <taxon>Streptophyta</taxon>
        <taxon>Embryophyta</taxon>
        <taxon>Tracheophyta</taxon>
        <taxon>Spermatophyta</taxon>
        <taxon>Magnoliopsida</taxon>
        <taxon>Liliopsida</taxon>
        <taxon>Poales</taxon>
        <taxon>Poaceae</taxon>
        <taxon>PACMAD clade</taxon>
        <taxon>Arundinoideae</taxon>
        <taxon>Arundineae</taxon>
        <taxon>Arundo</taxon>
    </lineage>
</organism>
<keyword evidence="1" id="KW-0472">Membrane</keyword>
<name>A0A0A9HC47_ARUDO</name>
<accession>A0A0A9HC47</accession>
<evidence type="ECO:0000313" key="2">
    <source>
        <dbReference type="EMBL" id="JAE33384.1"/>
    </source>
</evidence>
<dbReference type="AlphaFoldDB" id="A0A0A9HC47"/>
<reference evidence="2" key="2">
    <citation type="journal article" date="2015" name="Data Brief">
        <title>Shoot transcriptome of the giant reed, Arundo donax.</title>
        <authorList>
            <person name="Barrero R.A."/>
            <person name="Guerrero F.D."/>
            <person name="Moolhuijzen P."/>
            <person name="Goolsby J.A."/>
            <person name="Tidwell J."/>
            <person name="Bellgard S.E."/>
            <person name="Bellgard M.I."/>
        </authorList>
    </citation>
    <scope>NUCLEOTIDE SEQUENCE</scope>
    <source>
        <tissue evidence="2">Shoot tissue taken approximately 20 cm above the soil surface</tissue>
    </source>
</reference>
<protein>
    <submittedName>
        <fullName evidence="2">Uncharacterized protein</fullName>
    </submittedName>
</protein>
<proteinExistence type="predicted"/>
<dbReference type="EMBL" id="GBRH01164512">
    <property type="protein sequence ID" value="JAE33384.1"/>
    <property type="molecule type" value="Transcribed_RNA"/>
</dbReference>
<keyword evidence="1" id="KW-1133">Transmembrane helix</keyword>
<evidence type="ECO:0000256" key="1">
    <source>
        <dbReference type="SAM" id="Phobius"/>
    </source>
</evidence>
<keyword evidence="1" id="KW-0812">Transmembrane</keyword>
<sequence>MEHNTNILRSKHQEGHAFSAIFHMWILMTQYYGMVFATL</sequence>
<feature type="transmembrane region" description="Helical" evidence="1">
    <location>
        <begin position="20"/>
        <end position="38"/>
    </location>
</feature>
<reference evidence="2" key="1">
    <citation type="submission" date="2014-09" db="EMBL/GenBank/DDBJ databases">
        <authorList>
            <person name="Magalhaes I.L.F."/>
            <person name="Oliveira U."/>
            <person name="Santos F.R."/>
            <person name="Vidigal T.H.D.A."/>
            <person name="Brescovit A.D."/>
            <person name="Santos A.J."/>
        </authorList>
    </citation>
    <scope>NUCLEOTIDE SEQUENCE</scope>
    <source>
        <tissue evidence="2">Shoot tissue taken approximately 20 cm above the soil surface</tissue>
    </source>
</reference>